<evidence type="ECO:0000313" key="5">
    <source>
        <dbReference type="Proteomes" id="UP000245207"/>
    </source>
</evidence>
<feature type="binding site" evidence="2">
    <location>
        <position position="174"/>
    </location>
    <ligand>
        <name>substrate</name>
    </ligand>
</feature>
<feature type="binding site" evidence="2">
    <location>
        <position position="76"/>
    </location>
    <ligand>
        <name>2-oxoglutarate</name>
        <dbReference type="ChEBI" id="CHEBI:16810"/>
    </ligand>
</feature>
<dbReference type="SUPFAM" id="SSF51197">
    <property type="entry name" value="Clavaminate synthase-like"/>
    <property type="match status" value="1"/>
</dbReference>
<feature type="binding site" evidence="2">
    <location>
        <position position="78"/>
    </location>
    <ligand>
        <name>2-oxoglutarate</name>
        <dbReference type="ChEBI" id="CHEBI:16810"/>
    </ligand>
</feature>
<keyword evidence="4" id="KW-0223">Dioxygenase</keyword>
<dbReference type="GO" id="GO:0051747">
    <property type="term" value="F:cytosine C-5 DNA demethylase activity"/>
    <property type="evidence" value="ECO:0007669"/>
    <property type="project" value="TreeGrafter"/>
</dbReference>
<dbReference type="Proteomes" id="UP000245207">
    <property type="component" value="Unassembled WGS sequence"/>
</dbReference>
<feature type="binding site" evidence="2">
    <location>
        <position position="180"/>
    </location>
    <ligand>
        <name>2-oxoglutarate</name>
        <dbReference type="ChEBI" id="CHEBI:16810"/>
    </ligand>
</feature>
<dbReference type="InterPro" id="IPR037151">
    <property type="entry name" value="AlkB-like_sf"/>
</dbReference>
<dbReference type="InterPro" id="IPR032852">
    <property type="entry name" value="ALKBH2"/>
</dbReference>
<dbReference type="InterPro" id="IPR005123">
    <property type="entry name" value="Oxoglu/Fe-dep_dioxygenase_dom"/>
</dbReference>
<dbReference type="GO" id="GO:0035516">
    <property type="term" value="F:broad specificity oxidative DNA demethylase activity"/>
    <property type="evidence" value="ECO:0007669"/>
    <property type="project" value="TreeGrafter"/>
</dbReference>
<comment type="similarity">
    <text evidence="1">Belongs to the alkB family.</text>
</comment>
<dbReference type="OrthoDB" id="545910at2759"/>
<dbReference type="GO" id="GO:0008198">
    <property type="term" value="F:ferrous iron binding"/>
    <property type="evidence" value="ECO:0007669"/>
    <property type="project" value="TreeGrafter"/>
</dbReference>
<dbReference type="EMBL" id="PKPP01000508">
    <property type="protein sequence ID" value="PWA91918.1"/>
    <property type="molecule type" value="Genomic_DNA"/>
</dbReference>
<keyword evidence="4" id="KW-0560">Oxidoreductase</keyword>
<evidence type="ECO:0000259" key="3">
    <source>
        <dbReference type="PROSITE" id="PS51471"/>
    </source>
</evidence>
<keyword evidence="5" id="KW-1185">Reference proteome</keyword>
<reference evidence="4 5" key="1">
    <citation type="journal article" date="2018" name="Mol. Plant">
        <title>The genome of Artemisia annua provides insight into the evolution of Asteraceae family and artemisinin biosynthesis.</title>
        <authorList>
            <person name="Shen Q."/>
            <person name="Zhang L."/>
            <person name="Liao Z."/>
            <person name="Wang S."/>
            <person name="Yan T."/>
            <person name="Shi P."/>
            <person name="Liu M."/>
            <person name="Fu X."/>
            <person name="Pan Q."/>
            <person name="Wang Y."/>
            <person name="Lv Z."/>
            <person name="Lu X."/>
            <person name="Zhang F."/>
            <person name="Jiang W."/>
            <person name="Ma Y."/>
            <person name="Chen M."/>
            <person name="Hao X."/>
            <person name="Li L."/>
            <person name="Tang Y."/>
            <person name="Lv G."/>
            <person name="Zhou Y."/>
            <person name="Sun X."/>
            <person name="Brodelius P.E."/>
            <person name="Rose J.K.C."/>
            <person name="Tang K."/>
        </authorList>
    </citation>
    <scope>NUCLEOTIDE SEQUENCE [LARGE SCALE GENOMIC DNA]</scope>
    <source>
        <strain evidence="5">cv. Huhao1</strain>
        <tissue evidence="4">Leaf</tissue>
    </source>
</reference>
<gene>
    <name evidence="4" type="ORF">CTI12_AA085720</name>
</gene>
<comment type="caution">
    <text evidence="4">The sequence shown here is derived from an EMBL/GenBank/DDBJ whole genome shotgun (WGS) entry which is preliminary data.</text>
</comment>
<dbReference type="STRING" id="35608.A0A2U1Q1L4"/>
<dbReference type="AlphaFoldDB" id="A0A2U1Q1L4"/>
<dbReference type="PANTHER" id="PTHR31573">
    <property type="entry name" value="ALPHA-KETOGLUTARATE-DEPENDENT DIOXYGENASE ALKB HOMOLOG 2"/>
    <property type="match status" value="1"/>
</dbReference>
<dbReference type="PROSITE" id="PS51471">
    <property type="entry name" value="FE2OG_OXY"/>
    <property type="match status" value="1"/>
</dbReference>
<dbReference type="GO" id="GO:0006307">
    <property type="term" value="P:DNA alkylation repair"/>
    <property type="evidence" value="ECO:0007669"/>
    <property type="project" value="TreeGrafter"/>
</dbReference>
<evidence type="ECO:0000313" key="4">
    <source>
        <dbReference type="EMBL" id="PWA91918.1"/>
    </source>
</evidence>
<feature type="binding site" evidence="2">
    <location>
        <position position="178"/>
    </location>
    <ligand>
        <name>2-oxoglutarate</name>
        <dbReference type="ChEBI" id="CHEBI:16810"/>
    </ligand>
</feature>
<organism evidence="4 5">
    <name type="scientific">Artemisia annua</name>
    <name type="common">Sweet wormwood</name>
    <dbReference type="NCBI Taxonomy" id="35608"/>
    <lineage>
        <taxon>Eukaryota</taxon>
        <taxon>Viridiplantae</taxon>
        <taxon>Streptophyta</taxon>
        <taxon>Embryophyta</taxon>
        <taxon>Tracheophyta</taxon>
        <taxon>Spermatophyta</taxon>
        <taxon>Magnoliopsida</taxon>
        <taxon>eudicotyledons</taxon>
        <taxon>Gunneridae</taxon>
        <taxon>Pentapetalae</taxon>
        <taxon>asterids</taxon>
        <taxon>campanulids</taxon>
        <taxon>Asterales</taxon>
        <taxon>Asteraceae</taxon>
        <taxon>Asteroideae</taxon>
        <taxon>Anthemideae</taxon>
        <taxon>Artemisiinae</taxon>
        <taxon>Artemisia</taxon>
    </lineage>
</organism>
<dbReference type="InterPro" id="IPR027450">
    <property type="entry name" value="AlkB-like"/>
</dbReference>
<accession>A0A2U1Q1L4</accession>
<sequence length="184" mass="21315">MAKGSLPQKQEKKKEVGSQLVSPQMFQRVNLPAAMHLFEWKYESQINNEKKNDNMEKFMRVHQALPGSHFNSLLLNRYKTGNHYVGWHADNETLYGPTPEISSVSFGCECHFLLKKRNTNNEPPTKRPKNNEGTYCTHKCCFTLKHGSLLVMRGNTQRDWLHSVPKRAKANSARINLTFRRVIM</sequence>
<dbReference type="Pfam" id="PF13532">
    <property type="entry name" value="2OG-FeII_Oxy_2"/>
    <property type="match status" value="1"/>
</dbReference>
<name>A0A2U1Q1L4_ARTAN</name>
<feature type="domain" description="Fe2OG dioxygenase" evidence="3">
    <location>
        <begin position="69"/>
        <end position="183"/>
    </location>
</feature>
<dbReference type="PANTHER" id="PTHR31573:SF1">
    <property type="entry name" value="DNA OXIDATIVE DEMETHYLASE ALKBH2"/>
    <property type="match status" value="1"/>
</dbReference>
<protein>
    <submittedName>
        <fullName evidence="4">Oxoglutarate/iron-dependent dioxygenase</fullName>
    </submittedName>
</protein>
<feature type="binding site" evidence="2">
    <location>
        <position position="162"/>
    </location>
    <ligand>
        <name>2-oxoglutarate</name>
        <dbReference type="ChEBI" id="CHEBI:16810"/>
    </ligand>
</feature>
<dbReference type="Gene3D" id="2.60.120.590">
    <property type="entry name" value="Alpha-ketoglutarate-dependent dioxygenase AlkB-like"/>
    <property type="match status" value="1"/>
</dbReference>
<evidence type="ECO:0000256" key="1">
    <source>
        <dbReference type="ARBA" id="ARBA00007879"/>
    </source>
</evidence>
<feature type="binding site" evidence="2">
    <location>
        <position position="88"/>
    </location>
    <ligand>
        <name>2-oxoglutarate</name>
        <dbReference type="ChEBI" id="CHEBI:16810"/>
    </ligand>
</feature>
<proteinExistence type="inferred from homology"/>
<evidence type="ECO:0000256" key="2">
    <source>
        <dbReference type="PIRSR" id="PIRSR632852-1"/>
    </source>
</evidence>